<evidence type="ECO:0000313" key="1">
    <source>
        <dbReference type="EMBL" id="KKL27996.1"/>
    </source>
</evidence>
<sequence length="63" mass="6858">DKYGKGAGVIRNKQILVEGCPNLVIAFYTNYNMSKGTRNMVAQARKAGISCIEYEGVELLGGF</sequence>
<gene>
    <name evidence="1" type="ORF">LCGC14_2379540</name>
</gene>
<dbReference type="AlphaFoldDB" id="A0A0F9EDR9"/>
<accession>A0A0F9EDR9</accession>
<proteinExistence type="predicted"/>
<comment type="caution">
    <text evidence="1">The sequence shown here is derived from an EMBL/GenBank/DDBJ whole genome shotgun (WGS) entry which is preliminary data.</text>
</comment>
<feature type="non-terminal residue" evidence="1">
    <location>
        <position position="1"/>
    </location>
</feature>
<organism evidence="1">
    <name type="scientific">marine sediment metagenome</name>
    <dbReference type="NCBI Taxonomy" id="412755"/>
    <lineage>
        <taxon>unclassified sequences</taxon>
        <taxon>metagenomes</taxon>
        <taxon>ecological metagenomes</taxon>
    </lineage>
</organism>
<name>A0A0F9EDR9_9ZZZZ</name>
<reference evidence="1" key="1">
    <citation type="journal article" date="2015" name="Nature">
        <title>Complex archaea that bridge the gap between prokaryotes and eukaryotes.</title>
        <authorList>
            <person name="Spang A."/>
            <person name="Saw J.H."/>
            <person name="Jorgensen S.L."/>
            <person name="Zaremba-Niedzwiedzka K."/>
            <person name="Martijn J."/>
            <person name="Lind A.E."/>
            <person name="van Eijk R."/>
            <person name="Schleper C."/>
            <person name="Guy L."/>
            <person name="Ettema T.J."/>
        </authorList>
    </citation>
    <scope>NUCLEOTIDE SEQUENCE</scope>
</reference>
<dbReference type="EMBL" id="LAZR01035257">
    <property type="protein sequence ID" value="KKL27996.1"/>
    <property type="molecule type" value="Genomic_DNA"/>
</dbReference>
<protein>
    <submittedName>
        <fullName evidence="1">Uncharacterized protein</fullName>
    </submittedName>
</protein>